<dbReference type="Proteomes" id="UP000277212">
    <property type="component" value="Unassembled WGS sequence"/>
</dbReference>
<feature type="compositionally biased region" description="Basic and acidic residues" evidence="1">
    <location>
        <begin position="38"/>
        <end position="47"/>
    </location>
</feature>
<dbReference type="CDD" id="cd00882">
    <property type="entry name" value="Ras_like_GTPase"/>
    <property type="match status" value="1"/>
</dbReference>
<sequence>MTLTSSKPMAPPSGPNKADPSSPSVGLPDDGTPINDVHGGEDSTHLDDDCEATDSEESLDDKPDPEAVGETAGTWSFKGLSELIKKAKGAASKPVIEFIRHHLRGTKLIFVMGQTGTGKTSILQELTGIDLGVGHTSKSGTRQYQVCPAIIHGNQYLLVDTAGFGAADLNNMKNFHDIMGCLTALGPFVTVAGVLFVYGFPKERLESADLQTVRWIECFCGPEFFSNITIVTSKWDRNSNEDSFPEHWQVLGDMMQDPDLQRIINPPARFHGGHVYHHGFPQGSATVDSFEDILSRKRHPEKRGDALRDLIHSRYANAKPPQLQIFRELEEKTSLYKTEAAKVLQADTTESEIRIGDNRAILVSQDSPETQNTEKENAKEGTAKQKSKESTEPGSNAGKDGAKKSGKGQTPPSPDGPSWMSTIIEWLVIGRNASEYFRKARSQGHESTNRKGASQGPVWSILSSIKDWWFGS</sequence>
<reference evidence="4 5" key="1">
    <citation type="submission" date="2017-06" db="EMBL/GenBank/DDBJ databases">
        <title>Comparative genomic analysis of Ambrosia Fusariam Clade fungi.</title>
        <authorList>
            <person name="Stajich J.E."/>
            <person name="Carrillo J."/>
            <person name="Kijimoto T."/>
            <person name="Eskalen A."/>
            <person name="O'Donnell K."/>
            <person name="Kasson M."/>
        </authorList>
    </citation>
    <scope>NUCLEOTIDE SEQUENCE [LARGE SCALE GENOMIC DNA]</scope>
    <source>
        <strain evidence="4">UCR3666</strain>
    </source>
</reference>
<dbReference type="OrthoDB" id="8954335at2759"/>
<evidence type="ECO:0000313" key="4">
    <source>
        <dbReference type="EMBL" id="RMJ18125.1"/>
    </source>
</evidence>
<comment type="caution">
    <text evidence="4">The sequence shown here is derived from an EMBL/GenBank/DDBJ whole genome shotgun (WGS) entry which is preliminary data.</text>
</comment>
<keyword evidence="2" id="KW-1133">Transmembrane helix</keyword>
<dbReference type="Pfam" id="PF01926">
    <property type="entry name" value="MMR_HSR1"/>
    <property type="match status" value="1"/>
</dbReference>
<dbReference type="InterPro" id="IPR027417">
    <property type="entry name" value="P-loop_NTPase"/>
</dbReference>
<dbReference type="Gene3D" id="3.40.50.300">
    <property type="entry name" value="P-loop containing nucleotide triphosphate hydrolases"/>
    <property type="match status" value="1"/>
</dbReference>
<evidence type="ECO:0000256" key="2">
    <source>
        <dbReference type="SAM" id="Phobius"/>
    </source>
</evidence>
<feature type="transmembrane region" description="Helical" evidence="2">
    <location>
        <begin position="178"/>
        <end position="200"/>
    </location>
</feature>
<keyword evidence="2" id="KW-0812">Transmembrane</keyword>
<feature type="region of interest" description="Disordered" evidence="1">
    <location>
        <begin position="357"/>
        <end position="419"/>
    </location>
</feature>
<feature type="compositionally biased region" description="Acidic residues" evidence="1">
    <location>
        <begin position="48"/>
        <end position="59"/>
    </location>
</feature>
<accession>A0A3M2SLL2</accession>
<organism evidence="4 5">
    <name type="scientific">Fusarium kuroshium</name>
    <dbReference type="NCBI Taxonomy" id="2010991"/>
    <lineage>
        <taxon>Eukaryota</taxon>
        <taxon>Fungi</taxon>
        <taxon>Dikarya</taxon>
        <taxon>Ascomycota</taxon>
        <taxon>Pezizomycotina</taxon>
        <taxon>Sordariomycetes</taxon>
        <taxon>Hypocreomycetidae</taxon>
        <taxon>Hypocreales</taxon>
        <taxon>Nectriaceae</taxon>
        <taxon>Fusarium</taxon>
        <taxon>Fusarium solani species complex</taxon>
    </lineage>
</organism>
<dbReference type="InterPro" id="IPR006073">
    <property type="entry name" value="GTP-bd"/>
</dbReference>
<keyword evidence="5" id="KW-1185">Reference proteome</keyword>
<evidence type="ECO:0000259" key="3">
    <source>
        <dbReference type="Pfam" id="PF01926"/>
    </source>
</evidence>
<dbReference type="AlphaFoldDB" id="A0A3M2SLL2"/>
<feature type="domain" description="G" evidence="3">
    <location>
        <begin position="109"/>
        <end position="165"/>
    </location>
</feature>
<keyword evidence="2" id="KW-0472">Membrane</keyword>
<dbReference type="GO" id="GO:0005525">
    <property type="term" value="F:GTP binding"/>
    <property type="evidence" value="ECO:0007669"/>
    <property type="project" value="InterPro"/>
</dbReference>
<dbReference type="SUPFAM" id="SSF52540">
    <property type="entry name" value="P-loop containing nucleoside triphosphate hydrolases"/>
    <property type="match status" value="1"/>
</dbReference>
<evidence type="ECO:0000313" key="5">
    <source>
        <dbReference type="Proteomes" id="UP000277212"/>
    </source>
</evidence>
<name>A0A3M2SLL2_9HYPO</name>
<feature type="compositionally biased region" description="Basic and acidic residues" evidence="1">
    <location>
        <begin position="372"/>
        <end position="391"/>
    </location>
</feature>
<gene>
    <name evidence="4" type="ORF">CDV36_002230</name>
</gene>
<protein>
    <recommendedName>
        <fullName evidence="3">G domain-containing protein</fullName>
    </recommendedName>
</protein>
<dbReference type="EMBL" id="NKUJ01000023">
    <property type="protein sequence ID" value="RMJ18125.1"/>
    <property type="molecule type" value="Genomic_DNA"/>
</dbReference>
<feature type="region of interest" description="Disordered" evidence="1">
    <location>
        <begin position="1"/>
        <end position="73"/>
    </location>
</feature>
<evidence type="ECO:0000256" key="1">
    <source>
        <dbReference type="SAM" id="MobiDB-lite"/>
    </source>
</evidence>
<proteinExistence type="predicted"/>